<comment type="caution">
    <text evidence="1">The sequence shown here is derived from an EMBL/GenBank/DDBJ whole genome shotgun (WGS) entry which is preliminary data.</text>
</comment>
<sequence>MPDLITTVIKDADAPFDNADSDADIILRSSDNVDFHVHRLILSKASPMFATMFSLPRTSQASSADETKNGVPLVRMVEDARTLLLLLRFCYPVPRLALVDPADVRILCAVARKFDAAVVEAAAEGELSAMLAHGADPERVYALAWSMGLRNVVRDAARRTLRQPLLTGPCWEEFADVSGVALHRLLEYQRSCILAAQLLTTDFMWMELAAIPKPIDAVCPHRCPTHKLPKIRDRGHVDVKKWWCEYLAHMRDAFAANLVEWRTASARGTLLAVQKAMECQGCRNVCNDHKTSIVDVMEHFNRRFAEEVEARVSEVQLVTPF</sequence>
<reference evidence="1" key="1">
    <citation type="submission" date="2021-02" db="EMBL/GenBank/DDBJ databases">
        <authorList>
            <consortium name="DOE Joint Genome Institute"/>
            <person name="Ahrendt S."/>
            <person name="Looney B.P."/>
            <person name="Miyauchi S."/>
            <person name="Morin E."/>
            <person name="Drula E."/>
            <person name="Courty P.E."/>
            <person name="Chicoki N."/>
            <person name="Fauchery L."/>
            <person name="Kohler A."/>
            <person name="Kuo A."/>
            <person name="Labutti K."/>
            <person name="Pangilinan J."/>
            <person name="Lipzen A."/>
            <person name="Riley R."/>
            <person name="Andreopoulos W."/>
            <person name="He G."/>
            <person name="Johnson J."/>
            <person name="Barry K.W."/>
            <person name="Grigoriev I.V."/>
            <person name="Nagy L."/>
            <person name="Hibbett D."/>
            <person name="Henrissat B."/>
            <person name="Matheny P.B."/>
            <person name="Labbe J."/>
            <person name="Martin F."/>
        </authorList>
    </citation>
    <scope>NUCLEOTIDE SEQUENCE</scope>
    <source>
        <strain evidence="1">FP105234-sp</strain>
    </source>
</reference>
<organism evidence="1 2">
    <name type="scientific">Auriscalpium vulgare</name>
    <dbReference type="NCBI Taxonomy" id="40419"/>
    <lineage>
        <taxon>Eukaryota</taxon>
        <taxon>Fungi</taxon>
        <taxon>Dikarya</taxon>
        <taxon>Basidiomycota</taxon>
        <taxon>Agaricomycotina</taxon>
        <taxon>Agaricomycetes</taxon>
        <taxon>Russulales</taxon>
        <taxon>Auriscalpiaceae</taxon>
        <taxon>Auriscalpium</taxon>
    </lineage>
</organism>
<dbReference type="EMBL" id="MU275854">
    <property type="protein sequence ID" value="KAI0051224.1"/>
    <property type="molecule type" value="Genomic_DNA"/>
</dbReference>
<keyword evidence="2" id="KW-1185">Reference proteome</keyword>
<gene>
    <name evidence="1" type="ORF">FA95DRAFT_1602896</name>
</gene>
<reference evidence="1" key="2">
    <citation type="journal article" date="2022" name="New Phytol.">
        <title>Evolutionary transition to the ectomycorrhizal habit in the genomes of a hyperdiverse lineage of mushroom-forming fungi.</title>
        <authorList>
            <person name="Looney B."/>
            <person name="Miyauchi S."/>
            <person name="Morin E."/>
            <person name="Drula E."/>
            <person name="Courty P.E."/>
            <person name="Kohler A."/>
            <person name="Kuo A."/>
            <person name="LaButti K."/>
            <person name="Pangilinan J."/>
            <person name="Lipzen A."/>
            <person name="Riley R."/>
            <person name="Andreopoulos W."/>
            <person name="He G."/>
            <person name="Johnson J."/>
            <person name="Nolan M."/>
            <person name="Tritt A."/>
            <person name="Barry K.W."/>
            <person name="Grigoriev I.V."/>
            <person name="Nagy L.G."/>
            <person name="Hibbett D."/>
            <person name="Henrissat B."/>
            <person name="Matheny P.B."/>
            <person name="Labbe J."/>
            <person name="Martin F.M."/>
        </authorList>
    </citation>
    <scope>NUCLEOTIDE SEQUENCE</scope>
    <source>
        <strain evidence="1">FP105234-sp</strain>
    </source>
</reference>
<name>A0ACB8S4L3_9AGAM</name>
<proteinExistence type="predicted"/>
<evidence type="ECO:0000313" key="2">
    <source>
        <dbReference type="Proteomes" id="UP000814033"/>
    </source>
</evidence>
<protein>
    <submittedName>
        <fullName evidence="1">Uncharacterized protein</fullName>
    </submittedName>
</protein>
<evidence type="ECO:0000313" key="1">
    <source>
        <dbReference type="EMBL" id="KAI0051224.1"/>
    </source>
</evidence>
<dbReference type="Proteomes" id="UP000814033">
    <property type="component" value="Unassembled WGS sequence"/>
</dbReference>
<accession>A0ACB8S4L3</accession>